<sequence>MSFIFGHSLSRISRISASKRFIRDFVPEVSITSVSIRQLQIFLVKIALVLGVQIHDSVSFQRLIFPKPDENGKVKGWRAEFSPSGHVLSDFVFDALIGADGKRNTIPGFPKREMRGKLAIGITANFVNQRTLDEEKVPEIR</sequence>
<protein>
    <submittedName>
        <fullName evidence="3">FAD_binding_3 domain-containing protein</fullName>
    </submittedName>
</protein>
<dbReference type="Proteomes" id="UP000271098">
    <property type="component" value="Unassembled WGS sequence"/>
</dbReference>
<dbReference type="EMBL" id="UYRT01011807">
    <property type="protein sequence ID" value="VDK51095.1"/>
    <property type="molecule type" value="Genomic_DNA"/>
</dbReference>
<dbReference type="AlphaFoldDB" id="A0A183D9W8"/>
<dbReference type="OrthoDB" id="20799at2759"/>
<evidence type="ECO:0000313" key="2">
    <source>
        <dbReference type="Proteomes" id="UP000271098"/>
    </source>
</evidence>
<dbReference type="InterPro" id="IPR036188">
    <property type="entry name" value="FAD/NAD-bd_sf"/>
</dbReference>
<reference evidence="1 2" key="2">
    <citation type="submission" date="2018-11" db="EMBL/GenBank/DDBJ databases">
        <authorList>
            <consortium name="Pathogen Informatics"/>
        </authorList>
    </citation>
    <scope>NUCLEOTIDE SEQUENCE [LARGE SCALE GENOMIC DNA]</scope>
</reference>
<evidence type="ECO:0000313" key="3">
    <source>
        <dbReference type="WBParaSite" id="GPUH_0000551601-mRNA-1"/>
    </source>
</evidence>
<name>A0A183D9W8_9BILA</name>
<organism evidence="3">
    <name type="scientific">Gongylonema pulchrum</name>
    <dbReference type="NCBI Taxonomy" id="637853"/>
    <lineage>
        <taxon>Eukaryota</taxon>
        <taxon>Metazoa</taxon>
        <taxon>Ecdysozoa</taxon>
        <taxon>Nematoda</taxon>
        <taxon>Chromadorea</taxon>
        <taxon>Rhabditida</taxon>
        <taxon>Spirurina</taxon>
        <taxon>Spiruromorpha</taxon>
        <taxon>Spiruroidea</taxon>
        <taxon>Gongylonematidae</taxon>
        <taxon>Gongylonema</taxon>
    </lineage>
</organism>
<dbReference type="Gene3D" id="3.50.50.60">
    <property type="entry name" value="FAD/NAD(P)-binding domain"/>
    <property type="match status" value="1"/>
</dbReference>
<reference evidence="3" key="1">
    <citation type="submission" date="2016-06" db="UniProtKB">
        <authorList>
            <consortium name="WormBaseParasite"/>
        </authorList>
    </citation>
    <scope>IDENTIFICATION</scope>
</reference>
<dbReference type="WBParaSite" id="GPUH_0000551601-mRNA-1">
    <property type="protein sequence ID" value="GPUH_0000551601-mRNA-1"/>
    <property type="gene ID" value="GPUH_0000551601"/>
</dbReference>
<keyword evidence="2" id="KW-1185">Reference proteome</keyword>
<proteinExistence type="predicted"/>
<accession>A0A183D9W8</accession>
<gene>
    <name evidence="1" type="ORF">GPUH_LOCUS5512</name>
</gene>
<evidence type="ECO:0000313" key="1">
    <source>
        <dbReference type="EMBL" id="VDK51095.1"/>
    </source>
</evidence>